<keyword evidence="1" id="KW-0663">Pyridoxal phosphate</keyword>
<dbReference type="AlphaFoldDB" id="A0A7S1DMR6"/>
<sequence length="479" mass="51327">MIPHIPRSLLLFPLLFLLSSSASAPIPSSSPDLSPDPSPAGDDDGGSLLTDVSSATLNSVLDNILEIGLHPEAMSKVDVTSLGDSLGFGPKMRRHFTFEQGLVNLNHGSYGATPRIVLRRQEAWRRRMEASPDAWFRVDQYAEMDQVRAEVAEYIGGDAEDVAFVANTSGGVNAVLRSLLRGGGKVLCLNLAYQMVKNALSYIQEAFGEAVVTVEILPPFTQEGVLAAVEAALEANPDVSFAVVDHITSCPAMVLPVEQLVAMLKRKGVKVLVDGAHAIGHVPLDVSALGADFYVSNGHKWLYSPKSSAVLWASKDAQKDLYPTTISGLGKGGTPFQLQFSYLGTSDVTAYVAMGDALSFRRRIGGDAAIMAYLIALSSQGGDLLAARWKTSTLVSGDMAACAMVNVRLPPCDGNATAPRDLPWTLMEEYHTWVPTYQLVAGGDWWVRVSAQVYNGLGDYEMLANAVIAIYTKSCSNGI</sequence>
<reference evidence="5" key="1">
    <citation type="submission" date="2021-01" db="EMBL/GenBank/DDBJ databases">
        <authorList>
            <person name="Corre E."/>
            <person name="Pelletier E."/>
            <person name="Niang G."/>
            <person name="Scheremetjew M."/>
            <person name="Finn R."/>
            <person name="Kale V."/>
            <person name="Holt S."/>
            <person name="Cochrane G."/>
            <person name="Meng A."/>
            <person name="Brown T."/>
            <person name="Cohen L."/>
        </authorList>
    </citation>
    <scope>NUCLEOTIDE SEQUENCE</scope>
    <source>
        <strain evidence="5">CCMP644</strain>
    </source>
</reference>
<gene>
    <name evidence="5" type="ORF">HAND00432_LOCUS5835</name>
</gene>
<protein>
    <recommendedName>
        <fullName evidence="4">Aminotransferase class V domain-containing protein</fullName>
    </recommendedName>
</protein>
<accession>A0A7S1DMR6</accession>
<name>A0A7S1DMR6_HEMAN</name>
<evidence type="ECO:0000256" key="2">
    <source>
        <dbReference type="SAM" id="MobiDB-lite"/>
    </source>
</evidence>
<evidence type="ECO:0000256" key="3">
    <source>
        <dbReference type="SAM" id="SignalP"/>
    </source>
</evidence>
<dbReference type="Gene3D" id="3.90.1150.10">
    <property type="entry name" value="Aspartate Aminotransferase, domain 1"/>
    <property type="match status" value="1"/>
</dbReference>
<dbReference type="EMBL" id="HBFX01009829">
    <property type="protein sequence ID" value="CAD8951300.1"/>
    <property type="molecule type" value="Transcribed_RNA"/>
</dbReference>
<feature type="chain" id="PRO_5031329658" description="Aminotransferase class V domain-containing protein" evidence="3">
    <location>
        <begin position="25"/>
        <end position="479"/>
    </location>
</feature>
<dbReference type="PANTHER" id="PTHR43092:SF2">
    <property type="entry name" value="HERCYNYLCYSTEINE SULFOXIDE LYASE"/>
    <property type="match status" value="1"/>
</dbReference>
<organism evidence="5">
    <name type="scientific">Hemiselmis andersenii</name>
    <name type="common">Cryptophyte alga</name>
    <dbReference type="NCBI Taxonomy" id="464988"/>
    <lineage>
        <taxon>Eukaryota</taxon>
        <taxon>Cryptophyceae</taxon>
        <taxon>Cryptomonadales</taxon>
        <taxon>Hemiselmidaceae</taxon>
        <taxon>Hemiselmis</taxon>
    </lineage>
</organism>
<dbReference type="InterPro" id="IPR015422">
    <property type="entry name" value="PyrdxlP-dep_Trfase_small"/>
</dbReference>
<dbReference type="SUPFAM" id="SSF53383">
    <property type="entry name" value="PLP-dependent transferases"/>
    <property type="match status" value="1"/>
</dbReference>
<evidence type="ECO:0000256" key="1">
    <source>
        <dbReference type="ARBA" id="ARBA00022898"/>
    </source>
</evidence>
<feature type="region of interest" description="Disordered" evidence="2">
    <location>
        <begin position="27"/>
        <end position="49"/>
    </location>
</feature>
<evidence type="ECO:0000313" key="5">
    <source>
        <dbReference type="EMBL" id="CAD8951300.1"/>
    </source>
</evidence>
<feature type="signal peptide" evidence="3">
    <location>
        <begin position="1"/>
        <end position="24"/>
    </location>
</feature>
<dbReference type="InterPro" id="IPR000192">
    <property type="entry name" value="Aminotrans_V_dom"/>
</dbReference>
<dbReference type="Pfam" id="PF00266">
    <property type="entry name" value="Aminotran_5"/>
    <property type="match status" value="1"/>
</dbReference>
<evidence type="ECO:0000259" key="4">
    <source>
        <dbReference type="Pfam" id="PF00266"/>
    </source>
</evidence>
<dbReference type="PANTHER" id="PTHR43092">
    <property type="entry name" value="L-CYSTEINE DESULFHYDRASE"/>
    <property type="match status" value="1"/>
</dbReference>
<proteinExistence type="predicted"/>
<keyword evidence="3" id="KW-0732">Signal</keyword>
<feature type="domain" description="Aminotransferase class V" evidence="4">
    <location>
        <begin position="139"/>
        <end position="395"/>
    </location>
</feature>
<dbReference type="Gene3D" id="3.40.640.10">
    <property type="entry name" value="Type I PLP-dependent aspartate aminotransferase-like (Major domain)"/>
    <property type="match status" value="1"/>
</dbReference>
<dbReference type="InterPro" id="IPR015424">
    <property type="entry name" value="PyrdxlP-dep_Trfase"/>
</dbReference>
<dbReference type="InterPro" id="IPR015421">
    <property type="entry name" value="PyrdxlP-dep_Trfase_major"/>
</dbReference>